<keyword evidence="2" id="KW-1185">Reference proteome</keyword>
<organism evidence="1 2">
    <name type="scientific">Pseudoramibacter alactolyticus ATCC 23263</name>
    <dbReference type="NCBI Taxonomy" id="887929"/>
    <lineage>
        <taxon>Bacteria</taxon>
        <taxon>Bacillati</taxon>
        <taxon>Bacillota</taxon>
        <taxon>Clostridia</taxon>
        <taxon>Eubacteriales</taxon>
        <taxon>Eubacteriaceae</taxon>
        <taxon>Pseudoramibacter</taxon>
    </lineage>
</organism>
<comment type="caution">
    <text evidence="1">The sequence shown here is derived from an EMBL/GenBank/DDBJ whole genome shotgun (WGS) entry which is preliminary data.</text>
</comment>
<sequence>MFNPYDSKYKLNYFLIISSSAFHRHKRFYIYCKNPFKIK</sequence>
<evidence type="ECO:0000313" key="1">
    <source>
        <dbReference type="EMBL" id="EFV02245.1"/>
    </source>
</evidence>
<proteinExistence type="predicted"/>
<dbReference type="Proteomes" id="UP000004754">
    <property type="component" value="Unassembled WGS sequence"/>
</dbReference>
<dbReference type="EMBL" id="AEQN01000011">
    <property type="protein sequence ID" value="EFV02245.1"/>
    <property type="molecule type" value="Genomic_DNA"/>
</dbReference>
<gene>
    <name evidence="1" type="ORF">HMP0721_0668</name>
</gene>
<name>E6MF85_9FIRM</name>
<protein>
    <submittedName>
        <fullName evidence="1">Uncharacterized protein</fullName>
    </submittedName>
</protein>
<dbReference type="HOGENOM" id="CLU_3315481_0_0_9"/>
<dbReference type="STRING" id="887929.HMP0721_0668"/>
<reference evidence="1 2" key="1">
    <citation type="submission" date="2010-12" db="EMBL/GenBank/DDBJ databases">
        <authorList>
            <person name="Muzny D."/>
            <person name="Qin X."/>
            <person name="Deng J."/>
            <person name="Jiang H."/>
            <person name="Liu Y."/>
            <person name="Qu J."/>
            <person name="Song X.-Z."/>
            <person name="Zhang L."/>
            <person name="Thornton R."/>
            <person name="Coyle M."/>
            <person name="Francisco L."/>
            <person name="Jackson L."/>
            <person name="Javaid M."/>
            <person name="Korchina V."/>
            <person name="Kovar C."/>
            <person name="Mata R."/>
            <person name="Mathew T."/>
            <person name="Ngo R."/>
            <person name="Nguyen L."/>
            <person name="Nguyen N."/>
            <person name="Okwuonu G."/>
            <person name="Ongeri F."/>
            <person name="Pham C."/>
            <person name="Simmons D."/>
            <person name="Wilczek-Boney K."/>
            <person name="Hale W."/>
            <person name="Jakkamsetti A."/>
            <person name="Pham P."/>
            <person name="Ruth R."/>
            <person name="San Lucas F."/>
            <person name="Warren J."/>
            <person name="Zhang J."/>
            <person name="Zhao Z."/>
            <person name="Zhou C."/>
            <person name="Zhu D."/>
            <person name="Lee S."/>
            <person name="Bess C."/>
            <person name="Blankenburg K."/>
            <person name="Forbes L."/>
            <person name="Fu Q."/>
            <person name="Gubbala S."/>
            <person name="Hirani K."/>
            <person name="Jayaseelan J.C."/>
            <person name="Lara F."/>
            <person name="Munidasa M."/>
            <person name="Palculict T."/>
            <person name="Patil S."/>
            <person name="Pu L.-L."/>
            <person name="Saada N."/>
            <person name="Tang L."/>
            <person name="Weissenberger G."/>
            <person name="Zhu Y."/>
            <person name="Hemphill L."/>
            <person name="Shang Y."/>
            <person name="Youmans B."/>
            <person name="Ayvaz T."/>
            <person name="Ross M."/>
            <person name="Santibanez J."/>
            <person name="Aqrawi P."/>
            <person name="Gross S."/>
            <person name="Joshi V."/>
            <person name="Fowler G."/>
            <person name="Nazareth L."/>
            <person name="Reid J."/>
            <person name="Worley K."/>
            <person name="Petrosino J."/>
            <person name="Highlander S."/>
            <person name="Gibbs R."/>
        </authorList>
    </citation>
    <scope>NUCLEOTIDE SEQUENCE [LARGE SCALE GENOMIC DNA]</scope>
    <source>
        <strain evidence="1 2">ATCC 23263</strain>
    </source>
</reference>
<evidence type="ECO:0000313" key="2">
    <source>
        <dbReference type="Proteomes" id="UP000004754"/>
    </source>
</evidence>
<dbReference type="AlphaFoldDB" id="E6MF85"/>
<accession>E6MF85</accession>